<evidence type="ECO:0000313" key="3">
    <source>
        <dbReference type="Proteomes" id="UP000012160"/>
    </source>
</evidence>
<feature type="domain" description="Integrase catalytic" evidence="1">
    <location>
        <begin position="136"/>
        <end position="203"/>
    </location>
</feature>
<organism evidence="2 3">
    <name type="scientific">Leptospira santarosai str. ZUN179</name>
    <dbReference type="NCBI Taxonomy" id="1049985"/>
    <lineage>
        <taxon>Bacteria</taxon>
        <taxon>Pseudomonadati</taxon>
        <taxon>Spirochaetota</taxon>
        <taxon>Spirochaetia</taxon>
        <taxon>Leptospirales</taxon>
        <taxon>Leptospiraceae</taxon>
        <taxon>Leptospira</taxon>
    </lineage>
</organism>
<dbReference type="InterPro" id="IPR036397">
    <property type="entry name" value="RNaseH_sf"/>
</dbReference>
<dbReference type="Gene3D" id="3.30.420.10">
    <property type="entry name" value="Ribonuclease H-like superfamily/Ribonuclease H"/>
    <property type="match status" value="1"/>
</dbReference>
<protein>
    <submittedName>
        <fullName evidence="2">Integrase core domain protein</fullName>
    </submittedName>
</protein>
<dbReference type="Proteomes" id="UP000012160">
    <property type="component" value="Unassembled WGS sequence"/>
</dbReference>
<proteinExistence type="predicted"/>
<dbReference type="SUPFAM" id="SSF53098">
    <property type="entry name" value="Ribonuclease H-like"/>
    <property type="match status" value="1"/>
</dbReference>
<gene>
    <name evidence="2" type="ORF">LEP1GSC187_3482</name>
</gene>
<dbReference type="InterPro" id="IPR001584">
    <property type="entry name" value="Integrase_cat-core"/>
</dbReference>
<reference evidence="2 3" key="1">
    <citation type="submission" date="2013-01" db="EMBL/GenBank/DDBJ databases">
        <authorList>
            <person name="Harkins D.M."/>
            <person name="Durkin A.S."/>
            <person name="Brinkac L.M."/>
            <person name="Haft D.H."/>
            <person name="Selengut J.D."/>
            <person name="Sanka R."/>
            <person name="DePew J."/>
            <person name="Purushe J."/>
            <person name="Matthias M.A."/>
            <person name="Vinetz J.M."/>
            <person name="Sutton G.G."/>
            <person name="Nierman W.C."/>
            <person name="Fouts D.E."/>
        </authorList>
    </citation>
    <scope>NUCLEOTIDE SEQUENCE [LARGE SCALE GENOMIC DNA]</scope>
    <source>
        <strain evidence="2 3">ZUN179</strain>
    </source>
</reference>
<sequence length="230" mass="26688">MVKKLWSSCIEESRGALEKVNISSACRYFEKSRQAYYQRFMPKSKKELISDEELLVNEVKRIRHLLPATGGRKLYEMLKPVLQEYCIKMGRDKLFHILKRNGLLLEKPRKHSRTTNSNHSFFKHPNLIQNLIPAKTNLIFVSDITYIRVKDGFAYLSLVTDLYSKKIVGFNLHSSLETEGCIHALHMALAQLPKNKKVIHHSDPILLEGLHGYFDSLRLQNQYDCSESLL</sequence>
<dbReference type="EMBL" id="AHOQ02000043">
    <property type="protein sequence ID" value="EMO44096.1"/>
    <property type="molecule type" value="Genomic_DNA"/>
</dbReference>
<accession>M6UMR9</accession>
<evidence type="ECO:0000313" key="2">
    <source>
        <dbReference type="EMBL" id="EMO44096.1"/>
    </source>
</evidence>
<dbReference type="InterPro" id="IPR012337">
    <property type="entry name" value="RNaseH-like_sf"/>
</dbReference>
<comment type="caution">
    <text evidence="2">The sequence shown here is derived from an EMBL/GenBank/DDBJ whole genome shotgun (WGS) entry which is preliminary data.</text>
</comment>
<dbReference type="PANTHER" id="PTHR46889">
    <property type="entry name" value="TRANSPOSASE INSF FOR INSERTION SEQUENCE IS3B-RELATED"/>
    <property type="match status" value="1"/>
</dbReference>
<dbReference type="Pfam" id="PF00665">
    <property type="entry name" value="rve"/>
    <property type="match status" value="1"/>
</dbReference>
<dbReference type="PANTHER" id="PTHR46889:SF5">
    <property type="entry name" value="INTEGRASE PROTEIN"/>
    <property type="match status" value="1"/>
</dbReference>
<dbReference type="GO" id="GO:0015074">
    <property type="term" value="P:DNA integration"/>
    <property type="evidence" value="ECO:0007669"/>
    <property type="project" value="InterPro"/>
</dbReference>
<name>M6UMR9_9LEPT</name>
<dbReference type="GO" id="GO:0003676">
    <property type="term" value="F:nucleic acid binding"/>
    <property type="evidence" value="ECO:0007669"/>
    <property type="project" value="InterPro"/>
</dbReference>
<evidence type="ECO:0000259" key="1">
    <source>
        <dbReference type="Pfam" id="PF00665"/>
    </source>
</evidence>
<dbReference type="AlphaFoldDB" id="M6UMR9"/>
<dbReference type="InterPro" id="IPR050900">
    <property type="entry name" value="Transposase_IS3/IS150/IS904"/>
</dbReference>